<evidence type="ECO:0000313" key="2">
    <source>
        <dbReference type="EMBL" id="EFO25894.1"/>
    </source>
</evidence>
<accession>A0A1S0U8B8</accession>
<sequence length="70" mass="8098">MTTKGTNLQKAGVKRMNFKVVVAQMFQYWLFANLRGMSEMLRKKELRQDGISVDRNQKKGKGKGEEEGYI</sequence>
<organism evidence="2">
    <name type="scientific">Loa loa</name>
    <name type="common">Eye worm</name>
    <name type="synonym">Filaria loa</name>
    <dbReference type="NCBI Taxonomy" id="7209"/>
    <lineage>
        <taxon>Eukaryota</taxon>
        <taxon>Metazoa</taxon>
        <taxon>Ecdysozoa</taxon>
        <taxon>Nematoda</taxon>
        <taxon>Chromadorea</taxon>
        <taxon>Rhabditida</taxon>
        <taxon>Spirurina</taxon>
        <taxon>Spiruromorpha</taxon>
        <taxon>Filarioidea</taxon>
        <taxon>Onchocercidae</taxon>
        <taxon>Loa</taxon>
    </lineage>
</organism>
<dbReference type="AlphaFoldDB" id="A0A1S0U8B8"/>
<proteinExistence type="predicted"/>
<name>A0A1S0U8B8_LOALO</name>
<dbReference type="InParanoid" id="A0A1S0U8B8"/>
<dbReference type="RefSeq" id="XP_003138180.1">
    <property type="nucleotide sequence ID" value="XM_003138132.1"/>
</dbReference>
<gene>
    <name evidence="2" type="ORF">LOAG_02595</name>
</gene>
<reference evidence="2" key="1">
    <citation type="submission" date="2012-04" db="EMBL/GenBank/DDBJ databases">
        <title>The Genome Sequence of Loa loa.</title>
        <authorList>
            <consortium name="The Broad Institute Genome Sequencing Platform"/>
            <consortium name="Broad Institute Genome Sequencing Center for Infectious Disease"/>
            <person name="Nutman T.B."/>
            <person name="Fink D.L."/>
            <person name="Russ C."/>
            <person name="Young S."/>
            <person name="Zeng Q."/>
            <person name="Gargeya S."/>
            <person name="Alvarado L."/>
            <person name="Berlin A."/>
            <person name="Chapman S.B."/>
            <person name="Chen Z."/>
            <person name="Freedman E."/>
            <person name="Gellesch M."/>
            <person name="Goldberg J."/>
            <person name="Griggs A."/>
            <person name="Gujja S."/>
            <person name="Heilman E.R."/>
            <person name="Heiman D."/>
            <person name="Howarth C."/>
            <person name="Mehta T."/>
            <person name="Neiman D."/>
            <person name="Pearson M."/>
            <person name="Roberts A."/>
            <person name="Saif S."/>
            <person name="Shea T."/>
            <person name="Shenoy N."/>
            <person name="Sisk P."/>
            <person name="Stolte C."/>
            <person name="Sykes S."/>
            <person name="White J."/>
            <person name="Yandava C."/>
            <person name="Haas B."/>
            <person name="Henn M.R."/>
            <person name="Nusbaum C."/>
            <person name="Birren B."/>
        </authorList>
    </citation>
    <scope>NUCLEOTIDE SEQUENCE [LARGE SCALE GENOMIC DNA]</scope>
</reference>
<evidence type="ECO:0000256" key="1">
    <source>
        <dbReference type="SAM" id="MobiDB-lite"/>
    </source>
</evidence>
<feature type="region of interest" description="Disordered" evidence="1">
    <location>
        <begin position="48"/>
        <end position="70"/>
    </location>
</feature>
<dbReference type="CTD" id="9939980"/>
<dbReference type="KEGG" id="loa:LOAG_02595"/>
<protein>
    <submittedName>
        <fullName evidence="2">Uncharacterized protein</fullName>
    </submittedName>
</protein>
<dbReference type="GeneID" id="9939980"/>
<dbReference type="EMBL" id="JH712106">
    <property type="protein sequence ID" value="EFO25894.1"/>
    <property type="molecule type" value="Genomic_DNA"/>
</dbReference>